<dbReference type="Pfam" id="PF00176">
    <property type="entry name" value="SNF2-rel_dom"/>
    <property type="match status" value="1"/>
</dbReference>
<keyword evidence="5" id="KW-0547">Nucleotide-binding</keyword>
<keyword evidence="1" id="KW-0378">Hydrolase</keyword>
<dbReference type="InterPro" id="IPR014001">
    <property type="entry name" value="Helicase_ATP-bd"/>
</dbReference>
<proteinExistence type="predicted"/>
<accession>A0A5J5I7L8</accession>
<organism evidence="5 6">
    <name type="scientific">Sphingobium limneticum</name>
    <dbReference type="NCBI Taxonomy" id="1007511"/>
    <lineage>
        <taxon>Bacteria</taxon>
        <taxon>Pseudomonadati</taxon>
        <taxon>Pseudomonadota</taxon>
        <taxon>Alphaproteobacteria</taxon>
        <taxon>Sphingomonadales</taxon>
        <taxon>Sphingomonadaceae</taxon>
        <taxon>Sphingobium</taxon>
    </lineage>
</organism>
<dbReference type="Gene3D" id="3.40.50.300">
    <property type="entry name" value="P-loop containing nucleotide triphosphate hydrolases"/>
    <property type="match status" value="1"/>
</dbReference>
<evidence type="ECO:0000256" key="1">
    <source>
        <dbReference type="ARBA" id="ARBA00022801"/>
    </source>
</evidence>
<evidence type="ECO:0000313" key="7">
    <source>
        <dbReference type="Proteomes" id="UP000326364"/>
    </source>
</evidence>
<dbReference type="CDD" id="cd09179">
    <property type="entry name" value="PLDc_N_DEXD_a"/>
    <property type="match status" value="1"/>
</dbReference>
<comment type="caution">
    <text evidence="5">The sequence shown here is derived from an EMBL/GenBank/DDBJ whole genome shotgun (WGS) entry which is preliminary data.</text>
</comment>
<dbReference type="CDD" id="cd18793">
    <property type="entry name" value="SF2_C_SNF"/>
    <property type="match status" value="1"/>
</dbReference>
<dbReference type="Gene3D" id="3.40.50.10810">
    <property type="entry name" value="Tandem AAA-ATPase domain"/>
    <property type="match status" value="1"/>
</dbReference>
<sequence>MDQKPTTSSVTKFAESGGLSRFSSRHGRLSHAYLADRLRGAATYDRIAGYFRSSIFELVGEEIESIGKIRIVANADLDLEDVEAAQKVRDAKLFQRFVEDDIIVDAALHRGRYAKLHQLLSSGKVEVRVVPRTIAPFLHGKAGVVTGSAGSVAFMGSINETKAAWAHNYELVWEDSSPEGVAWVQAEFDELWQVGKPLPEAIIREVGRLAGRREVELIEFADTPAAVAPAALIETPIYRDGESLQPWQRAFVTQFLSHRATYGKARVLLADEVGVGKTLSLAASALLSVLLNDGPVLILVPSTLTEQWQIELLDRLAIPVARWHSTRKCWIDPAGRSIKGAGAQDVCRCPYAIGIVSTGLIVHGMDRHGEPRSGSEAEHLLRQKFGMVILDEAHKARGSEPIGSSSRIPNNLLKFIGKVATRSRHLLLSTATPIQTSEDDLWDLLQALNQDAGFVLGTAFSPWNNPSNVLPYLKGEKKVADLREGWQLLTNPLPPVGDDDLLADIRDTLNLKPNEWTTMKFASDMGNPVIEAKAEIELTATPGGIGYFQRDNPLLRHVVLRKRRDLERLNLIPVLPVDVHPNPDSPPPTHLFDGLSLYTSDAFDTAYKAVGAFTKAYAKRDKPAGFMRTLLLQRLCSSQASAIATARALLGDGELDDEVQEELDQNVFDARQDERTHLRTIIDALDGGDDPKLKAVRYYLDDHRSAKSSWREMGSIIFSQYYDTAAWIAGALSSTYPEQVIALYAGSGKSRLLVGGVATSVERAQIKKLVAHREVKLVVATDAACEGLNLQTLGTLINVDLPWNPSRLEQRIGRIKRFGQTRERVDMANLTYAGTIDEQVYKVLSDRLRVSSDIFGTMPETIDADWIDDLENLERRLREYTVPRKRFDPFEQRYSADLLGRDEQRWEEVSAVFARSDVERALTASWATPRGRPCKPA</sequence>
<dbReference type="InterPro" id="IPR001650">
    <property type="entry name" value="Helicase_C-like"/>
</dbReference>
<feature type="domain" description="Helicase C-terminal" evidence="3">
    <location>
        <begin position="699"/>
        <end position="878"/>
    </location>
</feature>
<dbReference type="RefSeq" id="WP_150424839.1">
    <property type="nucleotide sequence ID" value="NZ_VYQA01000003.1"/>
</dbReference>
<protein>
    <submittedName>
        <fullName evidence="5">DEAD/DEAH box helicase</fullName>
    </submittedName>
</protein>
<dbReference type="SUPFAM" id="SSF56024">
    <property type="entry name" value="Phospholipase D/nuclease"/>
    <property type="match status" value="1"/>
</dbReference>
<evidence type="ECO:0000313" key="4">
    <source>
        <dbReference type="EMBL" id="KAA9019631.1"/>
    </source>
</evidence>
<dbReference type="InterPro" id="IPR038718">
    <property type="entry name" value="SNF2-like_sf"/>
</dbReference>
<dbReference type="NCBIfam" id="NF042964">
    <property type="entry name" value="phospholipD_antiphage"/>
    <property type="match status" value="1"/>
</dbReference>
<dbReference type="PANTHER" id="PTHR45766">
    <property type="entry name" value="DNA ANNEALING HELICASE AND ENDONUCLEASE ZRANB3 FAMILY MEMBER"/>
    <property type="match status" value="1"/>
</dbReference>
<dbReference type="InterPro" id="IPR049730">
    <property type="entry name" value="SNF2/RAD54-like_C"/>
</dbReference>
<dbReference type="Proteomes" id="UP000325933">
    <property type="component" value="Unassembled WGS sequence"/>
</dbReference>
<dbReference type="SMART" id="SM00487">
    <property type="entry name" value="DEXDc"/>
    <property type="match status" value="1"/>
</dbReference>
<reference evidence="6 7" key="1">
    <citation type="submission" date="2019-09" db="EMBL/GenBank/DDBJ databases">
        <authorList>
            <person name="Feng G."/>
        </authorList>
    </citation>
    <scope>NUCLEOTIDE SEQUENCE [LARGE SCALE GENOMIC DNA]</scope>
    <source>
        <strain evidence="5 6">KACC 19283</strain>
        <strain evidence="4 7">KACC 19284</strain>
    </source>
</reference>
<evidence type="ECO:0000259" key="3">
    <source>
        <dbReference type="PROSITE" id="PS51194"/>
    </source>
</evidence>
<dbReference type="InterPro" id="IPR049952">
    <property type="entry name" value="PhospholipD-like_anti-phage"/>
</dbReference>
<dbReference type="EMBL" id="VYQB01000003">
    <property type="protein sequence ID" value="KAA9019631.1"/>
    <property type="molecule type" value="Genomic_DNA"/>
</dbReference>
<dbReference type="Pfam" id="PF13091">
    <property type="entry name" value="PLDc_2"/>
    <property type="match status" value="1"/>
</dbReference>
<evidence type="ECO:0000259" key="2">
    <source>
        <dbReference type="PROSITE" id="PS51192"/>
    </source>
</evidence>
<dbReference type="Pfam" id="PF00271">
    <property type="entry name" value="Helicase_C"/>
    <property type="match status" value="1"/>
</dbReference>
<dbReference type="GO" id="GO:0004386">
    <property type="term" value="F:helicase activity"/>
    <property type="evidence" value="ECO:0007669"/>
    <property type="project" value="UniProtKB-KW"/>
</dbReference>
<keyword evidence="5" id="KW-0347">Helicase</keyword>
<dbReference type="Proteomes" id="UP000326364">
    <property type="component" value="Unassembled WGS sequence"/>
</dbReference>
<evidence type="ECO:0000313" key="6">
    <source>
        <dbReference type="Proteomes" id="UP000325933"/>
    </source>
</evidence>
<keyword evidence="7" id="KW-1185">Reference proteome</keyword>
<evidence type="ECO:0000313" key="5">
    <source>
        <dbReference type="EMBL" id="KAA9032088.1"/>
    </source>
</evidence>
<dbReference type="EMBL" id="VYQA01000003">
    <property type="protein sequence ID" value="KAA9032088.1"/>
    <property type="molecule type" value="Genomic_DNA"/>
</dbReference>
<name>A0A5J5I7L8_9SPHN</name>
<dbReference type="SUPFAM" id="SSF52540">
    <property type="entry name" value="P-loop containing nucleoside triphosphate hydrolases"/>
    <property type="match status" value="2"/>
</dbReference>
<feature type="domain" description="Helicase ATP-binding" evidence="2">
    <location>
        <begin position="258"/>
        <end position="451"/>
    </location>
</feature>
<keyword evidence="5" id="KW-0067">ATP-binding</keyword>
<dbReference type="GO" id="GO:0005524">
    <property type="term" value="F:ATP binding"/>
    <property type="evidence" value="ECO:0007669"/>
    <property type="project" value="InterPro"/>
</dbReference>
<dbReference type="Gene3D" id="3.30.870.10">
    <property type="entry name" value="Endonuclease Chain A"/>
    <property type="match status" value="1"/>
</dbReference>
<dbReference type="InterPro" id="IPR000330">
    <property type="entry name" value="SNF2_N"/>
</dbReference>
<gene>
    <name evidence="5" type="ORF">F4U95_05110</name>
    <name evidence="4" type="ORF">F4U96_05110</name>
</gene>
<dbReference type="InterPro" id="IPR027417">
    <property type="entry name" value="P-loop_NTPase"/>
</dbReference>
<dbReference type="PROSITE" id="PS51192">
    <property type="entry name" value="HELICASE_ATP_BIND_1"/>
    <property type="match status" value="1"/>
</dbReference>
<dbReference type="AlphaFoldDB" id="A0A5J5I7L8"/>
<dbReference type="SMART" id="SM00490">
    <property type="entry name" value="HELICc"/>
    <property type="match status" value="1"/>
</dbReference>
<dbReference type="PROSITE" id="PS51194">
    <property type="entry name" value="HELICASE_CTER"/>
    <property type="match status" value="1"/>
</dbReference>
<dbReference type="GO" id="GO:0016787">
    <property type="term" value="F:hydrolase activity"/>
    <property type="evidence" value="ECO:0007669"/>
    <property type="project" value="UniProtKB-KW"/>
</dbReference>
<dbReference type="InterPro" id="IPR025202">
    <property type="entry name" value="PLD-like_dom"/>
</dbReference>
<dbReference type="PANTHER" id="PTHR45766:SF6">
    <property type="entry name" value="SWI_SNF-RELATED MATRIX-ASSOCIATED ACTIN-DEPENDENT REGULATOR OF CHROMATIN SUBFAMILY A-LIKE PROTEIN 1"/>
    <property type="match status" value="1"/>
</dbReference>